<evidence type="ECO:0000313" key="2">
    <source>
        <dbReference type="Proteomes" id="UP000578030"/>
    </source>
</evidence>
<dbReference type="Gene3D" id="3.40.190.10">
    <property type="entry name" value="Periplasmic binding protein-like II"/>
    <property type="match status" value="1"/>
</dbReference>
<dbReference type="SUPFAM" id="SSF53850">
    <property type="entry name" value="Periplasmic binding protein-like II"/>
    <property type="match status" value="1"/>
</dbReference>
<dbReference type="EMBL" id="JABEQM010000020">
    <property type="protein sequence ID" value="MBB2203204.1"/>
    <property type="molecule type" value="Genomic_DNA"/>
</dbReference>
<dbReference type="AlphaFoldDB" id="A0A7W4KA82"/>
<comment type="caution">
    <text evidence="1">The sequence shown here is derived from an EMBL/GenBank/DDBJ whole genome shotgun (WGS) entry which is preliminary data.</text>
</comment>
<protein>
    <submittedName>
        <fullName evidence="1">PhnD/SsuA/transferrin family substrate-binding protein</fullName>
    </submittedName>
</protein>
<dbReference type="PANTHER" id="PTHR35841">
    <property type="entry name" value="PHOSPHONATES-BINDING PERIPLASMIC PROTEIN"/>
    <property type="match status" value="1"/>
</dbReference>
<organism evidence="1 2">
    <name type="scientific">Gluconacetobacter tumulisoli</name>
    <dbReference type="NCBI Taxonomy" id="1286189"/>
    <lineage>
        <taxon>Bacteria</taxon>
        <taxon>Pseudomonadati</taxon>
        <taxon>Pseudomonadota</taxon>
        <taxon>Alphaproteobacteria</taxon>
        <taxon>Acetobacterales</taxon>
        <taxon>Acetobacteraceae</taxon>
        <taxon>Gluconacetobacter</taxon>
    </lineage>
</organism>
<proteinExistence type="predicted"/>
<gene>
    <name evidence="1" type="ORF">HLH28_16770</name>
</gene>
<dbReference type="Pfam" id="PF12974">
    <property type="entry name" value="Phosphonate-bd"/>
    <property type="match status" value="1"/>
</dbReference>
<reference evidence="1 2" key="1">
    <citation type="submission" date="2020-04" db="EMBL/GenBank/DDBJ databases">
        <title>Description of novel Gluconacetobacter.</title>
        <authorList>
            <person name="Sombolestani A."/>
        </authorList>
    </citation>
    <scope>NUCLEOTIDE SEQUENCE [LARGE SCALE GENOMIC DNA]</scope>
    <source>
        <strain evidence="1 2">LMG 27802</strain>
    </source>
</reference>
<keyword evidence="2" id="KW-1185">Reference proteome</keyword>
<evidence type="ECO:0000313" key="1">
    <source>
        <dbReference type="EMBL" id="MBB2203204.1"/>
    </source>
</evidence>
<name>A0A7W4KA82_9PROT</name>
<dbReference type="PANTHER" id="PTHR35841:SF1">
    <property type="entry name" value="PHOSPHONATES-BINDING PERIPLASMIC PROTEIN"/>
    <property type="match status" value="1"/>
</dbReference>
<accession>A0A7W4KA82</accession>
<sequence>MYDWPEERAQVDRRWAVLRDRMRSAGIAAPDALVRRNADMPAVPGGIRAADGTILAPDPASLPPDGFDLAVLWRHPALLFAETCWGPLAHGLAPHVTVVGQSDYGPFEGGAGPDYCSAIVARRADGLAAAPSADGRAVLPLELFRGRVLAFNEPHSMSGYMGLRRDLTAEGPGMDLFGGHRATGAHRASIRAVAEGQADFAAIDCRSWFLARQHEPAAQDLHVVGWTARSPGIPYIRAAALDPATAARLGHVMAQH</sequence>
<dbReference type="Proteomes" id="UP000578030">
    <property type="component" value="Unassembled WGS sequence"/>
</dbReference>